<evidence type="ECO:0000256" key="1">
    <source>
        <dbReference type="SAM" id="SignalP"/>
    </source>
</evidence>
<keyword evidence="3" id="KW-1185">Reference proteome</keyword>
<dbReference type="Gene3D" id="3.40.190.10">
    <property type="entry name" value="Periplasmic binding protein-like II"/>
    <property type="match status" value="2"/>
</dbReference>
<keyword evidence="1" id="KW-0732">Signal</keyword>
<dbReference type="Proteomes" id="UP000007967">
    <property type="component" value="Chromosome"/>
</dbReference>
<dbReference type="PROSITE" id="PS51257">
    <property type="entry name" value="PROKAR_LIPOPROTEIN"/>
    <property type="match status" value="1"/>
</dbReference>
<dbReference type="STRING" id="479435.Kfla_1994"/>
<dbReference type="InterPro" id="IPR006059">
    <property type="entry name" value="SBP"/>
</dbReference>
<dbReference type="KEGG" id="kfl:Kfla_1994"/>
<dbReference type="RefSeq" id="WP_012919641.1">
    <property type="nucleotide sequence ID" value="NC_013729.1"/>
</dbReference>
<dbReference type="AlphaFoldDB" id="D2PQV2"/>
<gene>
    <name evidence="2" type="ordered locus">Kfla_1994</name>
</gene>
<dbReference type="HOGENOM" id="CLU_031285_12_1_11"/>
<dbReference type="InterPro" id="IPR050490">
    <property type="entry name" value="Bact_solute-bd_prot1"/>
</dbReference>
<feature type="chain" id="PRO_5039668457" evidence="1">
    <location>
        <begin position="22"/>
        <end position="426"/>
    </location>
</feature>
<sequence length="426" mass="45203">MKLRSALQAALAVATSALVVAGCTGTGGTTASDSGPQNKPLRFLVEQPEDADALKKLETRLADFEKSSGVDVKLEAMPYDNMRTVLQTQLRSGDAPDVFNWGSGPGFGGALAKAGLLSDLTSAYQERGWKVYPFAKDRVTVDGKTYGIPGEMETIGLFYNKDLFAKNGIQPPRTLAELTAAAEALKAKKIVPIAASDKEGWQGGHLLSMALSSAIGSDGMDALLKGEKSWNSPEVVSALKLWENYSKSGYLPEFPTSVSYDNATALFYSGKAAMLPNGSWLIREMDANAKFAVGYIPFPAQSGPGIFTAGLGSGPYISVGTQNKDAALKLVDFLASPEHARWLVQNLGVIPPQPVDVNGLKLSPLLTQTLQDTAKLATGQGDLGYNIDVLTTDVFNKAMWDGVQGLLSGQQSAEQVAKNLDAAFTK</sequence>
<reference evidence="2 3" key="2">
    <citation type="journal article" date="2010" name="Stand. Genomic Sci.">
        <title>Complete genome sequence of Kribbella flavida type strain (IFO 14399).</title>
        <authorList>
            <person name="Pukall R."/>
            <person name="Lapidus A."/>
            <person name="Glavina Del Rio T."/>
            <person name="Copeland A."/>
            <person name="Tice H."/>
            <person name="Cheng J.-F."/>
            <person name="Lucas S."/>
            <person name="Chen F."/>
            <person name="Nolan M."/>
            <person name="LaButti K."/>
            <person name="Pati A."/>
            <person name="Ivanova N."/>
            <person name="Mavrommatis K."/>
            <person name="Mikhailova N."/>
            <person name="Pitluck S."/>
            <person name="Bruce D."/>
            <person name="Goodwin L."/>
            <person name="Land M."/>
            <person name="Hauser L."/>
            <person name="Chang Y.-J."/>
            <person name="Jeffries C.D."/>
            <person name="Chen A."/>
            <person name="Palaniappan K."/>
            <person name="Chain P."/>
            <person name="Rohde M."/>
            <person name="Goeker M."/>
            <person name="Bristow J."/>
            <person name="Eisen J.A."/>
            <person name="Markowitz V."/>
            <person name="Hugenholtz P."/>
            <person name="Kyrpides N.C."/>
            <person name="Klenk H.-P."/>
            <person name="Brettin T."/>
        </authorList>
    </citation>
    <scope>NUCLEOTIDE SEQUENCE [LARGE SCALE GENOMIC DNA]</scope>
    <source>
        <strain evidence="3">DSM 17836 / JCM 10339 / NBRC 14399</strain>
    </source>
</reference>
<dbReference type="EMBL" id="CP001736">
    <property type="protein sequence ID" value="ADB31085.1"/>
    <property type="molecule type" value="Genomic_DNA"/>
</dbReference>
<proteinExistence type="predicted"/>
<reference evidence="3" key="1">
    <citation type="submission" date="2009-09" db="EMBL/GenBank/DDBJ databases">
        <title>The complete genome of Kribbella flavida DSM 17836.</title>
        <authorList>
            <consortium name="US DOE Joint Genome Institute (JGI-PGF)"/>
            <person name="Lucas S."/>
            <person name="Copeland A."/>
            <person name="Lapidus A."/>
            <person name="Glavina del Rio T."/>
            <person name="Dalin E."/>
            <person name="Tice H."/>
            <person name="Bruce D."/>
            <person name="Goodwin L."/>
            <person name="Pitluck S."/>
            <person name="Kyrpides N."/>
            <person name="Mavromatis K."/>
            <person name="Ivanova N."/>
            <person name="Saunders E."/>
            <person name="Brettin T."/>
            <person name="Detter J.C."/>
            <person name="Han C."/>
            <person name="Larimer F."/>
            <person name="Land M."/>
            <person name="Hauser L."/>
            <person name="Markowitz V."/>
            <person name="Cheng J.-F."/>
            <person name="Hugenholtz P."/>
            <person name="Woyke T."/>
            <person name="Wu D."/>
            <person name="Pukall R."/>
            <person name="Klenk H.-P."/>
            <person name="Eisen J.A."/>
        </authorList>
    </citation>
    <scope>NUCLEOTIDE SEQUENCE [LARGE SCALE GENOMIC DNA]</scope>
    <source>
        <strain evidence="3">DSM 17836 / JCM 10339 / NBRC 14399</strain>
    </source>
</reference>
<dbReference type="PANTHER" id="PTHR43649">
    <property type="entry name" value="ARABINOSE-BINDING PROTEIN-RELATED"/>
    <property type="match status" value="1"/>
</dbReference>
<dbReference type="Pfam" id="PF01547">
    <property type="entry name" value="SBP_bac_1"/>
    <property type="match status" value="1"/>
</dbReference>
<evidence type="ECO:0000313" key="3">
    <source>
        <dbReference type="Proteomes" id="UP000007967"/>
    </source>
</evidence>
<dbReference type="eggNOG" id="COG1653">
    <property type="taxonomic scope" value="Bacteria"/>
</dbReference>
<evidence type="ECO:0000313" key="2">
    <source>
        <dbReference type="EMBL" id="ADB31085.1"/>
    </source>
</evidence>
<protein>
    <submittedName>
        <fullName evidence="2">Extracellular solute-binding protein family 1</fullName>
    </submittedName>
</protein>
<accession>D2PQV2</accession>
<dbReference type="OrthoDB" id="7937990at2"/>
<dbReference type="SUPFAM" id="SSF53850">
    <property type="entry name" value="Periplasmic binding protein-like II"/>
    <property type="match status" value="1"/>
</dbReference>
<feature type="signal peptide" evidence="1">
    <location>
        <begin position="1"/>
        <end position="21"/>
    </location>
</feature>
<organism evidence="2 3">
    <name type="scientific">Kribbella flavida (strain DSM 17836 / JCM 10339 / NBRC 14399)</name>
    <dbReference type="NCBI Taxonomy" id="479435"/>
    <lineage>
        <taxon>Bacteria</taxon>
        <taxon>Bacillati</taxon>
        <taxon>Actinomycetota</taxon>
        <taxon>Actinomycetes</taxon>
        <taxon>Propionibacteriales</taxon>
        <taxon>Kribbellaceae</taxon>
        <taxon>Kribbella</taxon>
    </lineage>
</organism>
<name>D2PQV2_KRIFD</name>